<dbReference type="Proteomes" id="UP001220610">
    <property type="component" value="Chromosome"/>
</dbReference>
<sequence length="177" mass="19795">MKPLVLSALLSAIAGSHAFSQSIAPAVVNTTGGTFTQGYYTLDWSVGEQPLIHKMEAANSSLIVTNGFLQPYVHDLDDPRWENLFTYDEVRILPNPTRGIVEVNFLTKQKGKVEMRLHDRMGKLRYSKTVQVYGYGLFERINMTGFVSGAYLLRVELIPDPGYVRKVGAYTIIKVGH</sequence>
<evidence type="ECO:0008006" key="4">
    <source>
        <dbReference type="Google" id="ProtNLM"/>
    </source>
</evidence>
<dbReference type="AlphaFoldDB" id="A0AAJ5WRQ2"/>
<organism evidence="2 3">
    <name type="scientific">Candidatus Pseudobacter hemicellulosilyticus</name>
    <dbReference type="NCBI Taxonomy" id="3121375"/>
    <lineage>
        <taxon>Bacteria</taxon>
        <taxon>Pseudomonadati</taxon>
        <taxon>Bacteroidota</taxon>
        <taxon>Chitinophagia</taxon>
        <taxon>Chitinophagales</taxon>
        <taxon>Chitinophagaceae</taxon>
        <taxon>Pseudobacter</taxon>
    </lineage>
</organism>
<feature type="chain" id="PRO_5042506485" description="T9SS type A sorting domain-containing protein" evidence="1">
    <location>
        <begin position="19"/>
        <end position="177"/>
    </location>
</feature>
<protein>
    <recommendedName>
        <fullName evidence="4">T9SS type A sorting domain-containing protein</fullName>
    </recommendedName>
</protein>
<reference evidence="2" key="1">
    <citation type="submission" date="2023-03" db="EMBL/GenBank/DDBJ databases">
        <title>Andean soil-derived lignocellulolytic bacterial consortium as a source of novel taxa and putative plastic-active enzymes.</title>
        <authorList>
            <person name="Diaz-Garcia L."/>
            <person name="Chuvochina M."/>
            <person name="Feuerriegel G."/>
            <person name="Bunk B."/>
            <person name="Sproer C."/>
            <person name="Streit W.R."/>
            <person name="Rodriguez L.M."/>
            <person name="Overmann J."/>
            <person name="Jimenez D.J."/>
        </authorList>
    </citation>
    <scope>NUCLEOTIDE SEQUENCE</scope>
    <source>
        <strain evidence="2">MAG 7</strain>
    </source>
</reference>
<evidence type="ECO:0000313" key="2">
    <source>
        <dbReference type="EMBL" id="WEK36956.1"/>
    </source>
</evidence>
<name>A0AAJ5WRQ2_9BACT</name>
<accession>A0AAJ5WRQ2</accession>
<dbReference type="EMBL" id="CP119311">
    <property type="protein sequence ID" value="WEK36956.1"/>
    <property type="molecule type" value="Genomic_DNA"/>
</dbReference>
<evidence type="ECO:0000313" key="3">
    <source>
        <dbReference type="Proteomes" id="UP001220610"/>
    </source>
</evidence>
<proteinExistence type="predicted"/>
<evidence type="ECO:0000256" key="1">
    <source>
        <dbReference type="SAM" id="SignalP"/>
    </source>
</evidence>
<keyword evidence="1" id="KW-0732">Signal</keyword>
<feature type="signal peptide" evidence="1">
    <location>
        <begin position="1"/>
        <end position="18"/>
    </location>
</feature>
<gene>
    <name evidence="2" type="ORF">P0Y53_05525</name>
</gene>